<feature type="domain" description="Zinc-ribbon" evidence="2">
    <location>
        <begin position="2"/>
        <end position="23"/>
    </location>
</feature>
<evidence type="ECO:0000313" key="3">
    <source>
        <dbReference type="EMBL" id="PVY44267.1"/>
    </source>
</evidence>
<feature type="transmembrane region" description="Helical" evidence="1">
    <location>
        <begin position="46"/>
        <end position="66"/>
    </location>
</feature>
<keyword evidence="4" id="KW-1185">Reference proteome</keyword>
<dbReference type="InterPro" id="IPR026870">
    <property type="entry name" value="Zinc_ribbon_dom"/>
</dbReference>
<reference evidence="3 4" key="1">
    <citation type="submission" date="2018-04" db="EMBL/GenBank/DDBJ databases">
        <title>Genomic Encyclopedia of Type Strains, Phase IV (KMG-IV): sequencing the most valuable type-strain genomes for metagenomic binning, comparative biology and taxonomic classification.</title>
        <authorList>
            <person name="Goeker M."/>
        </authorList>
    </citation>
    <scope>NUCLEOTIDE SEQUENCE [LARGE SCALE GENOMIC DNA]</scope>
    <source>
        <strain evidence="3 4">DSM 14823</strain>
    </source>
</reference>
<evidence type="ECO:0000259" key="2">
    <source>
        <dbReference type="Pfam" id="PF13240"/>
    </source>
</evidence>
<dbReference type="Proteomes" id="UP000245959">
    <property type="component" value="Unassembled WGS sequence"/>
</dbReference>
<proteinExistence type="predicted"/>
<comment type="caution">
    <text evidence="3">The sequence shown here is derived from an EMBL/GenBank/DDBJ whole genome shotgun (WGS) entry which is preliminary data.</text>
</comment>
<accession>A0A2U1B6W7</accession>
<dbReference type="EMBL" id="QEKH01000007">
    <property type="protein sequence ID" value="PVY44267.1"/>
    <property type="molecule type" value="Genomic_DNA"/>
</dbReference>
<keyword evidence="1" id="KW-1133">Transmembrane helix</keyword>
<protein>
    <submittedName>
        <fullName evidence="3">Double zinc ribbon protein</fullName>
    </submittedName>
</protein>
<gene>
    <name evidence="3" type="ORF">C8D82_10722</name>
</gene>
<dbReference type="AlphaFoldDB" id="A0A2U1B6W7"/>
<organism evidence="3 4">
    <name type="scientific">Victivallis vadensis</name>
    <dbReference type="NCBI Taxonomy" id="172901"/>
    <lineage>
        <taxon>Bacteria</taxon>
        <taxon>Pseudomonadati</taxon>
        <taxon>Lentisphaerota</taxon>
        <taxon>Lentisphaeria</taxon>
        <taxon>Victivallales</taxon>
        <taxon>Victivallaceae</taxon>
        <taxon>Victivallis</taxon>
    </lineage>
</organism>
<name>A0A2U1B6W7_9BACT</name>
<keyword evidence="1" id="KW-0812">Transmembrane</keyword>
<dbReference type="RefSeq" id="WP_116883272.1">
    <property type="nucleotide sequence ID" value="NZ_CABMMC010000068.1"/>
</dbReference>
<dbReference type="GeneID" id="78294582"/>
<keyword evidence="1" id="KW-0472">Membrane</keyword>
<sequence>MFCYRCGKANEDDNRFCKYCGTMIRPPAVVVPEDLNYFPPNPDALWAYYLGIASLLCGITGIPAIVMGIRGLRYAKLHPEARGEVHAWVGIIGGALTVLCVFMLIIGVVISACL</sequence>
<dbReference type="OrthoDB" id="9816476at2"/>
<evidence type="ECO:0000256" key="1">
    <source>
        <dbReference type="SAM" id="Phobius"/>
    </source>
</evidence>
<feature type="transmembrane region" description="Helical" evidence="1">
    <location>
        <begin position="87"/>
        <end position="110"/>
    </location>
</feature>
<dbReference type="Pfam" id="PF13240">
    <property type="entry name" value="Zn_Ribbon_1"/>
    <property type="match status" value="1"/>
</dbReference>
<evidence type="ECO:0000313" key="4">
    <source>
        <dbReference type="Proteomes" id="UP000245959"/>
    </source>
</evidence>